<dbReference type="STRING" id="105785.A0A2J7PG01"/>
<evidence type="ECO:0000313" key="3">
    <source>
        <dbReference type="EMBL" id="PNF15262.1"/>
    </source>
</evidence>
<accession>A0A2J7PG01</accession>
<dbReference type="EMBL" id="NEVH01025635">
    <property type="protein sequence ID" value="PNF15262.1"/>
    <property type="molecule type" value="Genomic_DNA"/>
</dbReference>
<dbReference type="CDD" id="cd09076">
    <property type="entry name" value="L1-EN"/>
    <property type="match status" value="1"/>
</dbReference>
<dbReference type="AlphaFoldDB" id="A0A2J7PG01"/>
<keyword evidence="4" id="KW-1185">Reference proteome</keyword>
<organism evidence="3 4">
    <name type="scientific">Cryptotermes secundus</name>
    <dbReference type="NCBI Taxonomy" id="105785"/>
    <lineage>
        <taxon>Eukaryota</taxon>
        <taxon>Metazoa</taxon>
        <taxon>Ecdysozoa</taxon>
        <taxon>Arthropoda</taxon>
        <taxon>Hexapoda</taxon>
        <taxon>Insecta</taxon>
        <taxon>Pterygota</taxon>
        <taxon>Neoptera</taxon>
        <taxon>Polyneoptera</taxon>
        <taxon>Dictyoptera</taxon>
        <taxon>Blattodea</taxon>
        <taxon>Blattoidea</taxon>
        <taxon>Termitoidae</taxon>
        <taxon>Kalotermitidae</taxon>
        <taxon>Cryptotermitinae</taxon>
        <taxon>Cryptotermes</taxon>
    </lineage>
</organism>
<evidence type="ECO:0000256" key="1">
    <source>
        <dbReference type="SAM" id="MobiDB-lite"/>
    </source>
</evidence>
<dbReference type="InterPro" id="IPR036691">
    <property type="entry name" value="Endo/exonu/phosph_ase_sf"/>
</dbReference>
<name>A0A2J7PG01_9NEOP</name>
<evidence type="ECO:0000259" key="2">
    <source>
        <dbReference type="Pfam" id="PF03372"/>
    </source>
</evidence>
<dbReference type="Pfam" id="PF03372">
    <property type="entry name" value="Exo_endo_phos"/>
    <property type="match status" value="1"/>
</dbReference>
<reference evidence="3 4" key="1">
    <citation type="submission" date="2017-12" db="EMBL/GenBank/DDBJ databases">
        <title>Hemimetabolous genomes reveal molecular basis of termite eusociality.</title>
        <authorList>
            <person name="Harrison M.C."/>
            <person name="Jongepier E."/>
            <person name="Robertson H.M."/>
            <person name="Arning N."/>
            <person name="Bitard-Feildel T."/>
            <person name="Chao H."/>
            <person name="Childers C.P."/>
            <person name="Dinh H."/>
            <person name="Doddapaneni H."/>
            <person name="Dugan S."/>
            <person name="Gowin J."/>
            <person name="Greiner C."/>
            <person name="Han Y."/>
            <person name="Hu H."/>
            <person name="Hughes D.S.T."/>
            <person name="Huylmans A.-K."/>
            <person name="Kemena C."/>
            <person name="Kremer L.P.M."/>
            <person name="Lee S.L."/>
            <person name="Lopez-Ezquerra A."/>
            <person name="Mallet L."/>
            <person name="Monroy-Kuhn J.M."/>
            <person name="Moser A."/>
            <person name="Murali S.C."/>
            <person name="Muzny D.M."/>
            <person name="Otani S."/>
            <person name="Piulachs M.-D."/>
            <person name="Poelchau M."/>
            <person name="Qu J."/>
            <person name="Schaub F."/>
            <person name="Wada-Katsumata A."/>
            <person name="Worley K.C."/>
            <person name="Xie Q."/>
            <person name="Ylla G."/>
            <person name="Poulsen M."/>
            <person name="Gibbs R.A."/>
            <person name="Schal C."/>
            <person name="Richards S."/>
            <person name="Belles X."/>
            <person name="Korb J."/>
            <person name="Bornberg-Bauer E."/>
        </authorList>
    </citation>
    <scope>NUCLEOTIDE SEQUENCE [LARGE SCALE GENOMIC DNA]</scope>
    <source>
        <tissue evidence="3">Whole body</tissue>
    </source>
</reference>
<comment type="caution">
    <text evidence="3">The sequence shown here is derived from an EMBL/GenBank/DDBJ whole genome shotgun (WGS) entry which is preliminary data.</text>
</comment>
<feature type="region of interest" description="Disordered" evidence="1">
    <location>
        <begin position="444"/>
        <end position="470"/>
    </location>
</feature>
<feature type="compositionally biased region" description="Acidic residues" evidence="1">
    <location>
        <begin position="447"/>
        <end position="468"/>
    </location>
</feature>
<feature type="domain" description="Endonuclease/exonuclease/phosphatase" evidence="2">
    <location>
        <begin position="6"/>
        <end position="149"/>
    </location>
</feature>
<dbReference type="OrthoDB" id="6621896at2759"/>
<dbReference type="SUPFAM" id="SSF56219">
    <property type="entry name" value="DNase I-like"/>
    <property type="match status" value="1"/>
</dbReference>
<dbReference type="GO" id="GO:0003824">
    <property type="term" value="F:catalytic activity"/>
    <property type="evidence" value="ECO:0007669"/>
    <property type="project" value="InterPro"/>
</dbReference>
<proteinExistence type="predicted"/>
<dbReference type="InParanoid" id="A0A2J7PG01"/>
<dbReference type="Proteomes" id="UP000235965">
    <property type="component" value="Unassembled WGS sequence"/>
</dbReference>
<dbReference type="InterPro" id="IPR005135">
    <property type="entry name" value="Endo/exonuclease/phosphatase"/>
</dbReference>
<gene>
    <name evidence="3" type="ORF">B7P43_G01038</name>
</gene>
<dbReference type="PANTHER" id="PTHR19446">
    <property type="entry name" value="REVERSE TRANSCRIPTASES"/>
    <property type="match status" value="1"/>
</dbReference>
<evidence type="ECO:0000313" key="4">
    <source>
        <dbReference type="Proteomes" id="UP000235965"/>
    </source>
</evidence>
<dbReference type="Gene3D" id="3.60.10.10">
    <property type="entry name" value="Endonuclease/exonuclease/phosphatase"/>
    <property type="match status" value="1"/>
</dbReference>
<protein>
    <recommendedName>
        <fullName evidence="2">Endonuclease/exonuclease/phosphatase domain-containing protein</fullName>
    </recommendedName>
</protein>
<sequence length="631" mass="74041">MVYSLGTWNVKTLNKPGAMKSVLEQIDKYNMKITAIQEIRWLGKGIVDLKKHTICYSGKAEGNKEFGVAFVIEREFKSAIIDFKPISERICTLRIRTKFFNMTLMNVHTPTEEKEEEVKDYFYQQIEETYDSIPSNDIKVILGDFNAKIGKEKEHRGVIGSESLHDTTNHNGIKLIDFAESKNLIISSTYFLHKNIHKRKWAAPDGVTFNQIDHVLIEKRFATNILDVRTLRGTNCDSDHYLVQVKYRCKISCQRSKQYEKCKEFNIDKITESDKREAFQNKIKEINDNRANKEVMVEGIWVDFKTAIITEAEKTLGYQEKQDNREWFDKECRESINLKNKKYMEYMERPTRARNEVYKEARRKADKICRKKKQAFLNEQLLQLKEYFKNNRTKNAFGQIKYMKEGFKPKTEFIRDKKGLLINNKTEIMNTWKEYFEQLLNQNQNMEDNEDNEEENTDDGEGEEEEIIEPPTKEEVEEALKEQKLNKAPGGDNIPAELLKAGGQEGIIALHRIINKVWEEEKIPEDWGKSIICPIFKKGDKLTCSNYREISVAIKLKRLQWAGHVQTMDKERIPKKILYSTIGGRRRAGKPKTRWIDVVEEDAKKLMGVRNWKRAAQDREEWRGLIREAKA</sequence>